<name>A0A9X0HK98_SOLP1</name>
<accession>A0A9X0HK98</accession>
<organism evidence="1 2">
    <name type="scientific">Solirubrum puertoriconensis</name>
    <dbReference type="NCBI Taxonomy" id="1751427"/>
    <lineage>
        <taxon>Bacteria</taxon>
        <taxon>Pseudomonadati</taxon>
        <taxon>Bacteroidota</taxon>
        <taxon>Cytophagia</taxon>
        <taxon>Cytophagales</taxon>
    </lineage>
</organism>
<protein>
    <submittedName>
        <fullName evidence="1">Uncharacterized protein</fullName>
    </submittedName>
</protein>
<proteinExistence type="predicted"/>
<comment type="caution">
    <text evidence="1">The sequence shown here is derived from an EMBL/GenBank/DDBJ whole genome shotgun (WGS) entry which is preliminary data.</text>
</comment>
<dbReference type="RefSeq" id="WP_059071053.1">
    <property type="nucleotide sequence ID" value="NZ_LNAL01000007.1"/>
</dbReference>
<dbReference type="Proteomes" id="UP000054223">
    <property type="component" value="Unassembled WGS sequence"/>
</dbReference>
<reference evidence="1 2" key="1">
    <citation type="submission" date="2015-11" db="EMBL/GenBank/DDBJ databases">
        <title>Solirubrum puertoriconensis gen. nov. an environmental bacteria isolated in Puerto Rico.</title>
        <authorList>
            <person name="Cuebas-Irizarry M.F."/>
            <person name="Montalvo-Rodriguez R."/>
        </authorList>
    </citation>
    <scope>NUCLEOTIDE SEQUENCE [LARGE SCALE GENOMIC DNA]</scope>
    <source>
        <strain evidence="1 2">MC1A</strain>
    </source>
</reference>
<dbReference type="AlphaFoldDB" id="A0A9X0HK98"/>
<dbReference type="OrthoDB" id="1488462at2"/>
<evidence type="ECO:0000313" key="1">
    <source>
        <dbReference type="EMBL" id="KUG07428.1"/>
    </source>
</evidence>
<evidence type="ECO:0000313" key="2">
    <source>
        <dbReference type="Proteomes" id="UP000054223"/>
    </source>
</evidence>
<keyword evidence="2" id="KW-1185">Reference proteome</keyword>
<dbReference type="EMBL" id="LNAL01000007">
    <property type="protein sequence ID" value="KUG07428.1"/>
    <property type="molecule type" value="Genomic_DNA"/>
</dbReference>
<sequence length="373" mass="42418">MTVRVTKDPYSIGQLFFVEIWTLPTKNIQLSGTPKTGATLLRTLTKNGPGDGTCSFDLSSALQTQFRHDTQRVPNPLLVYQKDETAYVAYYFRTGYITYNTQNQQVKNYRHESPVKVAVRAALPLDESGDMLGYVYQFDGEPVNFLTNMPDGIQRRRNEDTLLAFFLATNPDSSNVQIHVKADLQFKSAAPEQGYTLHTEEITSGGLYLINVKPERLVAHINYSHITSYSVYLDYEDEEQGTIRLSNQQEFQVAEEIPLPIPVLFMNRKGGWDSIQFRRDTDTEVKTKVNTFSSVSNTRAYQINSQKSVTYYSQWLTQAELRWLDDLKHSPAIYIGGKYQRPQDDTFKIDSSLGLSVINLTVSPAVEENSINL</sequence>
<gene>
    <name evidence="1" type="ORF">ASU33_13830</name>
</gene>